<evidence type="ECO:0000313" key="1">
    <source>
        <dbReference type="EMBL" id="KAA0054823.1"/>
    </source>
</evidence>
<organism evidence="1 2">
    <name type="scientific">Cucumis melo var. makuwa</name>
    <name type="common">Oriental melon</name>
    <dbReference type="NCBI Taxonomy" id="1194695"/>
    <lineage>
        <taxon>Eukaryota</taxon>
        <taxon>Viridiplantae</taxon>
        <taxon>Streptophyta</taxon>
        <taxon>Embryophyta</taxon>
        <taxon>Tracheophyta</taxon>
        <taxon>Spermatophyta</taxon>
        <taxon>Magnoliopsida</taxon>
        <taxon>eudicotyledons</taxon>
        <taxon>Gunneridae</taxon>
        <taxon>Pentapetalae</taxon>
        <taxon>rosids</taxon>
        <taxon>fabids</taxon>
        <taxon>Cucurbitales</taxon>
        <taxon>Cucurbitaceae</taxon>
        <taxon>Benincaseae</taxon>
        <taxon>Cucumis</taxon>
    </lineage>
</organism>
<reference evidence="1 2" key="1">
    <citation type="submission" date="2019-08" db="EMBL/GenBank/DDBJ databases">
        <title>Draft genome sequences of two oriental melons (Cucumis melo L. var makuwa).</title>
        <authorList>
            <person name="Kwon S.-Y."/>
        </authorList>
    </citation>
    <scope>NUCLEOTIDE SEQUENCE [LARGE SCALE GENOMIC DNA]</scope>
    <source>
        <strain evidence="2">cv. SW 3</strain>
        <tissue evidence="1">Leaf</tissue>
    </source>
</reference>
<dbReference type="InterPro" id="IPR021109">
    <property type="entry name" value="Peptidase_aspartic_dom_sf"/>
</dbReference>
<gene>
    <name evidence="1" type="ORF">E6C27_scaffold437G001160</name>
</gene>
<dbReference type="Proteomes" id="UP000321393">
    <property type="component" value="Unassembled WGS sequence"/>
</dbReference>
<dbReference type="PANTHER" id="PTHR33067">
    <property type="entry name" value="RNA-DIRECTED DNA POLYMERASE-RELATED"/>
    <property type="match status" value="1"/>
</dbReference>
<proteinExistence type="predicted"/>
<dbReference type="Gene3D" id="2.40.70.10">
    <property type="entry name" value="Acid Proteases"/>
    <property type="match status" value="1"/>
</dbReference>
<name>A0A5A7UFR7_CUCMM</name>
<dbReference type="AlphaFoldDB" id="A0A5A7UFR7"/>
<dbReference type="OrthoDB" id="1702682at2759"/>
<dbReference type="PANTHER" id="PTHR33067:SF9">
    <property type="entry name" value="RNA-DIRECTED DNA POLYMERASE"/>
    <property type="match status" value="1"/>
</dbReference>
<comment type="caution">
    <text evidence="1">The sequence shown here is derived from an EMBL/GenBank/DDBJ whole genome shotgun (WGS) entry which is preliminary data.</text>
</comment>
<evidence type="ECO:0000313" key="2">
    <source>
        <dbReference type="Proteomes" id="UP000321393"/>
    </source>
</evidence>
<sequence length="178" mass="20384">MLKQLHINISFLDVLEQMSSYVKFLKDILTKKKRMNDFETVALTRVTSDIFKNGVRKKIRNPGSFMVPCFIGGIDLGHALYDLGAIIKLMSLSIFKKLEIEKVQPTHMRLRFHNRSMAKPLDKIKDLLIKGDQKTKQSIEELPKLELKSLPNHLKYAYLGENDTLVVVISAQLDAAEE</sequence>
<protein>
    <submittedName>
        <fullName evidence="1">Uncharacterized protein</fullName>
    </submittedName>
</protein>
<dbReference type="EMBL" id="SSTE01008669">
    <property type="protein sequence ID" value="KAA0054823.1"/>
    <property type="molecule type" value="Genomic_DNA"/>
</dbReference>
<accession>A0A5A7UFR7</accession>